<proteinExistence type="predicted"/>
<dbReference type="AlphaFoldDB" id="A0A538U6Q3"/>
<gene>
    <name evidence="2" type="ORF">E6K80_05270</name>
</gene>
<evidence type="ECO:0000313" key="3">
    <source>
        <dbReference type="Proteomes" id="UP000319836"/>
    </source>
</evidence>
<evidence type="ECO:0000313" key="2">
    <source>
        <dbReference type="EMBL" id="TMQ71570.1"/>
    </source>
</evidence>
<evidence type="ECO:0008006" key="4">
    <source>
        <dbReference type="Google" id="ProtNLM"/>
    </source>
</evidence>
<protein>
    <recommendedName>
        <fullName evidence="4">2-isopropylmalate synthase LeuA allosteric (dimerisation) domain-containing protein</fullName>
    </recommendedName>
</protein>
<evidence type="ECO:0000256" key="1">
    <source>
        <dbReference type="SAM" id="MobiDB-lite"/>
    </source>
</evidence>
<dbReference type="Proteomes" id="UP000319836">
    <property type="component" value="Unassembled WGS sequence"/>
</dbReference>
<comment type="caution">
    <text evidence="2">The sequence shown here is derived from an EMBL/GenBank/DDBJ whole genome shotgun (WGS) entry which is preliminary data.</text>
</comment>
<feature type="region of interest" description="Disordered" evidence="1">
    <location>
        <begin position="82"/>
        <end position="136"/>
    </location>
</feature>
<feature type="compositionally biased region" description="Pro residues" evidence="1">
    <location>
        <begin position="97"/>
        <end position="106"/>
    </location>
</feature>
<name>A0A538U6Q3_UNCEI</name>
<dbReference type="EMBL" id="VBPA01000116">
    <property type="protein sequence ID" value="TMQ71570.1"/>
    <property type="molecule type" value="Genomic_DNA"/>
</dbReference>
<accession>A0A538U6Q3</accession>
<organism evidence="2 3">
    <name type="scientific">Eiseniibacteriota bacterium</name>
    <dbReference type="NCBI Taxonomy" id="2212470"/>
    <lineage>
        <taxon>Bacteria</taxon>
        <taxon>Candidatus Eiseniibacteriota</taxon>
    </lineage>
</organism>
<reference evidence="2 3" key="1">
    <citation type="journal article" date="2019" name="Nat. Microbiol.">
        <title>Mediterranean grassland soil C-N compound turnover is dependent on rainfall and depth, and is mediated by genomically divergent microorganisms.</title>
        <authorList>
            <person name="Diamond S."/>
            <person name="Andeer P.F."/>
            <person name="Li Z."/>
            <person name="Crits-Christoph A."/>
            <person name="Burstein D."/>
            <person name="Anantharaman K."/>
            <person name="Lane K.R."/>
            <person name="Thomas B.C."/>
            <person name="Pan C."/>
            <person name="Northen T.R."/>
            <person name="Banfield J.F."/>
        </authorList>
    </citation>
    <scope>NUCLEOTIDE SEQUENCE [LARGE SCALE GENOMIC DNA]</scope>
    <source>
        <strain evidence="2">WS_10</strain>
    </source>
</reference>
<sequence>MDPAKTPWFTKAETEIGALRDVESVRVQGDGDAIREIHVLTRSSRAPKQIVRDVQAVIHARFNRSIDYRVVSVAYLNNATKSEAGDGNGVLSTAPDSPAPPEPTRPPVVRVDVPSASAHATGPRVVEAPPREPERHPAADERIRFGGVNLFVSGARTQAQVELVWRGLPRLGTASGWSTRTGAHRLVAQATLVAVQEFLADELALGLVDVEFLRLGRKRGVVVSLSMLVERQEKLLVGTCVIEQDLHQAVVFATLGALNRLVAGMRPKEPTEYVLRPTSVE</sequence>
<feature type="compositionally biased region" description="Low complexity" evidence="1">
    <location>
        <begin position="107"/>
        <end position="128"/>
    </location>
</feature>